<dbReference type="Pfam" id="PF14300">
    <property type="entry name" value="DMP19"/>
    <property type="match status" value="1"/>
</dbReference>
<dbReference type="InterPro" id="IPR025402">
    <property type="entry name" value="DMP19_C"/>
</dbReference>
<dbReference type="AlphaFoldDB" id="A0AAE3E5K2"/>
<proteinExistence type="predicted"/>
<gene>
    <name evidence="2" type="ORF">LKD48_13540</name>
</gene>
<evidence type="ECO:0000313" key="3">
    <source>
        <dbReference type="Proteomes" id="UP001198200"/>
    </source>
</evidence>
<evidence type="ECO:0000259" key="1">
    <source>
        <dbReference type="Pfam" id="PF14300"/>
    </source>
</evidence>
<evidence type="ECO:0000313" key="2">
    <source>
        <dbReference type="EMBL" id="MCC2222633.1"/>
    </source>
</evidence>
<comment type="caution">
    <text evidence="2">The sequence shown here is derived from an EMBL/GenBank/DDBJ whole genome shotgun (WGS) entry which is preliminary data.</text>
</comment>
<feature type="domain" description="DNA mimic protein DMP19 C-terminal" evidence="1">
    <location>
        <begin position="20"/>
        <end position="109"/>
    </location>
</feature>
<reference evidence="2 3" key="1">
    <citation type="submission" date="2021-10" db="EMBL/GenBank/DDBJ databases">
        <title>Anaerobic single-cell dispensing facilitates the cultivation of human gut bacteria.</title>
        <authorList>
            <person name="Afrizal A."/>
        </authorList>
    </citation>
    <scope>NUCLEOTIDE SEQUENCE [LARGE SCALE GENOMIC DNA]</scope>
    <source>
        <strain evidence="2 3">CLA-AA-H224</strain>
    </source>
</reference>
<accession>A0AAE3E5K2</accession>
<name>A0AAE3E5K2_9FIRM</name>
<keyword evidence="3" id="KW-1185">Reference proteome</keyword>
<protein>
    <submittedName>
        <fullName evidence="2">DMP19 family protein</fullName>
    </submittedName>
</protein>
<dbReference type="RefSeq" id="WP_227101989.1">
    <property type="nucleotide sequence ID" value="NZ_JAJEQN010000042.1"/>
</dbReference>
<dbReference type="Gene3D" id="1.20.1420.60">
    <property type="match status" value="1"/>
</dbReference>
<dbReference type="EMBL" id="JAJEQN010000042">
    <property type="protein sequence ID" value="MCC2222633.1"/>
    <property type="molecule type" value="Genomic_DNA"/>
</dbReference>
<organism evidence="2 3">
    <name type="scientific">Anthropogastromicrobium aceti</name>
    <dbReference type="NCBI Taxonomy" id="2981768"/>
    <lineage>
        <taxon>Bacteria</taxon>
        <taxon>Bacillati</taxon>
        <taxon>Bacillota</taxon>
        <taxon>Clostridia</taxon>
        <taxon>Lachnospirales</taxon>
        <taxon>Lachnospiraceae</taxon>
        <taxon>Anthropogastromicrobium</taxon>
    </lineage>
</organism>
<dbReference type="Proteomes" id="UP001198200">
    <property type="component" value="Unassembled WGS sequence"/>
</dbReference>
<sequence>MDQIWSLWEEGQADSPYAELMTYQSEVGNGGHDQYFYNMENTGDLKKEMAALNTILPIKLKNNLDKAYEVYLLLKEKEGDEKSKEILEQCDDVIYENEETLNYILREYANKIEL</sequence>